<organism evidence="1 2">
    <name type="scientific">Desulfoluna butyratoxydans</name>
    <dbReference type="NCBI Taxonomy" id="231438"/>
    <lineage>
        <taxon>Bacteria</taxon>
        <taxon>Pseudomonadati</taxon>
        <taxon>Thermodesulfobacteriota</taxon>
        <taxon>Desulfobacteria</taxon>
        <taxon>Desulfobacterales</taxon>
        <taxon>Desulfolunaceae</taxon>
        <taxon>Desulfoluna</taxon>
    </lineage>
</organism>
<accession>A0A4U8YRJ8</accession>
<evidence type="ECO:0000313" key="2">
    <source>
        <dbReference type="Proteomes" id="UP000507962"/>
    </source>
</evidence>
<gene>
    <name evidence="1" type="ORF">MSL71_15460</name>
</gene>
<reference evidence="1 2" key="1">
    <citation type="submission" date="2019-03" db="EMBL/GenBank/DDBJ databases">
        <authorList>
            <person name="Nijsse B."/>
        </authorList>
    </citation>
    <scope>NUCLEOTIDE SEQUENCE [LARGE SCALE GENOMIC DNA]</scope>
    <source>
        <strain evidence="1">Desulfoluna butyratoxydans MSL71</strain>
    </source>
</reference>
<protein>
    <submittedName>
        <fullName evidence="1">Uncharacterized protein</fullName>
    </submittedName>
</protein>
<proteinExistence type="predicted"/>
<evidence type="ECO:0000313" key="1">
    <source>
        <dbReference type="EMBL" id="VFQ43903.1"/>
    </source>
</evidence>
<dbReference type="EMBL" id="CAADHO010000002">
    <property type="protein sequence ID" value="VFQ43903.1"/>
    <property type="molecule type" value="Genomic_DNA"/>
</dbReference>
<sequence>MYDIEIGNTDLSVLKQYLTDLKKRSTVRTHRRSLKKVKRQLELIFSTKNPTLPAIPWGY</sequence>
<dbReference type="Proteomes" id="UP000507962">
    <property type="component" value="Unassembled WGS sequence"/>
</dbReference>
<keyword evidence="2" id="KW-1185">Reference proteome</keyword>
<dbReference type="RefSeq" id="WP_180138421.1">
    <property type="nucleotide sequence ID" value="NZ_CAADHO010000002.1"/>
</dbReference>
<name>A0A4U8YRJ8_9BACT</name>
<dbReference type="AlphaFoldDB" id="A0A4U8YRJ8"/>